<organism evidence="1 2">
    <name type="scientific">Cercopithifilaria johnstoni</name>
    <dbReference type="NCBI Taxonomy" id="2874296"/>
    <lineage>
        <taxon>Eukaryota</taxon>
        <taxon>Metazoa</taxon>
        <taxon>Ecdysozoa</taxon>
        <taxon>Nematoda</taxon>
        <taxon>Chromadorea</taxon>
        <taxon>Rhabditida</taxon>
        <taxon>Spirurina</taxon>
        <taxon>Spiruromorpha</taxon>
        <taxon>Filarioidea</taxon>
        <taxon>Onchocercidae</taxon>
        <taxon>Cercopithifilaria</taxon>
    </lineage>
</organism>
<dbReference type="Proteomes" id="UP000746747">
    <property type="component" value="Unassembled WGS sequence"/>
</dbReference>
<comment type="caution">
    <text evidence="1">The sequence shown here is derived from an EMBL/GenBank/DDBJ whole genome shotgun (WGS) entry which is preliminary data.</text>
</comment>
<evidence type="ECO:0000313" key="2">
    <source>
        <dbReference type="Proteomes" id="UP000746747"/>
    </source>
</evidence>
<dbReference type="EMBL" id="CAKAEH010000472">
    <property type="protein sequence ID" value="CAG9531127.1"/>
    <property type="molecule type" value="Genomic_DNA"/>
</dbReference>
<reference evidence="1" key="1">
    <citation type="submission" date="2021-09" db="EMBL/GenBank/DDBJ databases">
        <authorList>
            <consortium name="Pathogen Informatics"/>
        </authorList>
    </citation>
    <scope>NUCLEOTIDE SEQUENCE</scope>
</reference>
<evidence type="ECO:0000313" key="1">
    <source>
        <dbReference type="EMBL" id="CAG9531127.1"/>
    </source>
</evidence>
<proteinExistence type="predicted"/>
<sequence length="122" mass="14093">MEYEFWCCQCTRNEIDDVTGINDNNNNNASSLSNDFVVTQQPLPNEENNCSHNDLSFSNNIFETKNGFNERKHELDGDSEMRIEMKRLKEESTNITSIILDNLINESKKVDPAEELTKSEQK</sequence>
<dbReference type="AlphaFoldDB" id="A0A8J2PQJ6"/>
<dbReference type="OrthoDB" id="5852717at2759"/>
<accession>A0A8J2PQJ6</accession>
<gene>
    <name evidence="1" type="ORF">CJOHNSTONI_LOCUS1551</name>
</gene>
<feature type="non-terminal residue" evidence="1">
    <location>
        <position position="1"/>
    </location>
</feature>
<name>A0A8J2PQJ6_9BILA</name>
<protein>
    <submittedName>
        <fullName evidence="1">Uncharacterized protein</fullName>
    </submittedName>
</protein>
<keyword evidence="2" id="KW-1185">Reference proteome</keyword>